<dbReference type="EMBL" id="BGZK01001542">
    <property type="protein sequence ID" value="GBP81990.1"/>
    <property type="molecule type" value="Genomic_DNA"/>
</dbReference>
<protein>
    <submittedName>
        <fullName evidence="1">Uncharacterized protein</fullName>
    </submittedName>
</protein>
<keyword evidence="2" id="KW-1185">Reference proteome</keyword>
<proteinExistence type="predicted"/>
<comment type="caution">
    <text evidence="1">The sequence shown here is derived from an EMBL/GenBank/DDBJ whole genome shotgun (WGS) entry which is preliminary data.</text>
</comment>
<gene>
    <name evidence="1" type="ORF">EVAR_62866_1</name>
</gene>
<dbReference type="AlphaFoldDB" id="A0A4C1Z370"/>
<sequence length="142" mass="15796">MGWTRTKWNFGAVQQKILLLYFGLCWGLGYVGAFIRQTGVVQSFDLTLTAEEELAKIRADYLQPTDGWWTSLNTPPSRIRRGAEAEGGGSLRSERSHYENVHFSIRDVTSDDVTGKAARDAAAEIKVAGIRPPLSTHIPNIF</sequence>
<evidence type="ECO:0000313" key="2">
    <source>
        <dbReference type="Proteomes" id="UP000299102"/>
    </source>
</evidence>
<organism evidence="1 2">
    <name type="scientific">Eumeta variegata</name>
    <name type="common">Bagworm moth</name>
    <name type="synonym">Eumeta japonica</name>
    <dbReference type="NCBI Taxonomy" id="151549"/>
    <lineage>
        <taxon>Eukaryota</taxon>
        <taxon>Metazoa</taxon>
        <taxon>Ecdysozoa</taxon>
        <taxon>Arthropoda</taxon>
        <taxon>Hexapoda</taxon>
        <taxon>Insecta</taxon>
        <taxon>Pterygota</taxon>
        <taxon>Neoptera</taxon>
        <taxon>Endopterygota</taxon>
        <taxon>Lepidoptera</taxon>
        <taxon>Glossata</taxon>
        <taxon>Ditrysia</taxon>
        <taxon>Tineoidea</taxon>
        <taxon>Psychidae</taxon>
        <taxon>Oiketicinae</taxon>
        <taxon>Eumeta</taxon>
    </lineage>
</organism>
<dbReference type="Proteomes" id="UP000299102">
    <property type="component" value="Unassembled WGS sequence"/>
</dbReference>
<evidence type="ECO:0000313" key="1">
    <source>
        <dbReference type="EMBL" id="GBP81990.1"/>
    </source>
</evidence>
<accession>A0A4C1Z370</accession>
<name>A0A4C1Z370_EUMVA</name>
<reference evidence="1 2" key="1">
    <citation type="journal article" date="2019" name="Commun. Biol.">
        <title>The bagworm genome reveals a unique fibroin gene that provides high tensile strength.</title>
        <authorList>
            <person name="Kono N."/>
            <person name="Nakamura H."/>
            <person name="Ohtoshi R."/>
            <person name="Tomita M."/>
            <person name="Numata K."/>
            <person name="Arakawa K."/>
        </authorList>
    </citation>
    <scope>NUCLEOTIDE SEQUENCE [LARGE SCALE GENOMIC DNA]</scope>
</reference>